<feature type="domain" description="Helix-turn-helix" evidence="1">
    <location>
        <begin position="12"/>
        <end position="51"/>
    </location>
</feature>
<dbReference type="Pfam" id="PF12728">
    <property type="entry name" value="HTH_17"/>
    <property type="match status" value="1"/>
</dbReference>
<evidence type="ECO:0000313" key="3">
    <source>
        <dbReference type="Proteomes" id="UP001610861"/>
    </source>
</evidence>
<dbReference type="InterPro" id="IPR041657">
    <property type="entry name" value="HTH_17"/>
</dbReference>
<name>A0ABW7QE69_9MICO</name>
<evidence type="ECO:0000313" key="2">
    <source>
        <dbReference type="EMBL" id="MFH8252946.1"/>
    </source>
</evidence>
<reference evidence="2 3" key="1">
    <citation type="submission" date="2024-09" db="EMBL/GenBank/DDBJ databases">
        <authorList>
            <person name="Pan X."/>
        </authorList>
    </citation>
    <scope>NUCLEOTIDE SEQUENCE [LARGE SCALE GENOMIC DNA]</scope>
    <source>
        <strain evidence="2 3">B2969</strain>
    </source>
</reference>
<dbReference type="EMBL" id="JBIQWL010000014">
    <property type="protein sequence ID" value="MFH8252946.1"/>
    <property type="molecule type" value="Genomic_DNA"/>
</dbReference>
<comment type="caution">
    <text evidence="2">The sequence shown here is derived from an EMBL/GenBank/DDBJ whole genome shotgun (WGS) entry which is preliminary data.</text>
</comment>
<dbReference type="SUPFAM" id="SSF46955">
    <property type="entry name" value="Putative DNA-binding domain"/>
    <property type="match status" value="1"/>
</dbReference>
<proteinExistence type="predicted"/>
<evidence type="ECO:0000259" key="1">
    <source>
        <dbReference type="Pfam" id="PF12728"/>
    </source>
</evidence>
<dbReference type="InterPro" id="IPR009061">
    <property type="entry name" value="DNA-bd_dom_put_sf"/>
</dbReference>
<sequence length="59" mass="6932">MPTTRDELNIVECAEEAHRHHSTIRRWIKSGILPAHRVGPRELRVNRLDLVLAMNRPIR</sequence>
<protein>
    <submittedName>
        <fullName evidence="2">Helix-turn-helix domain-containing protein</fullName>
    </submittedName>
</protein>
<organism evidence="2 3">
    <name type="scientific">Microbacterium alkaliflavum</name>
    <dbReference type="NCBI Taxonomy" id="3248839"/>
    <lineage>
        <taxon>Bacteria</taxon>
        <taxon>Bacillati</taxon>
        <taxon>Actinomycetota</taxon>
        <taxon>Actinomycetes</taxon>
        <taxon>Micrococcales</taxon>
        <taxon>Microbacteriaceae</taxon>
        <taxon>Microbacterium</taxon>
    </lineage>
</organism>
<keyword evidence="3" id="KW-1185">Reference proteome</keyword>
<dbReference type="RefSeq" id="WP_397558373.1">
    <property type="nucleotide sequence ID" value="NZ_JBIQWL010000014.1"/>
</dbReference>
<accession>A0ABW7QE69</accession>
<gene>
    <name evidence="2" type="ORF">ACH3VR_21450</name>
</gene>
<dbReference type="Proteomes" id="UP001610861">
    <property type="component" value="Unassembled WGS sequence"/>
</dbReference>